<keyword evidence="3 4" id="KW-0472">Membrane</keyword>
<feature type="transmembrane region" description="Helical" evidence="4">
    <location>
        <begin position="21"/>
        <end position="40"/>
    </location>
</feature>
<feature type="transmembrane region" description="Helical" evidence="4">
    <location>
        <begin position="180"/>
        <end position="197"/>
    </location>
</feature>
<dbReference type="PANTHER" id="PTHR23531">
    <property type="entry name" value="QUINOLENE RESISTANCE PROTEIN NORA"/>
    <property type="match status" value="1"/>
</dbReference>
<feature type="transmembrane region" description="Helical" evidence="4">
    <location>
        <begin position="374"/>
        <end position="393"/>
    </location>
</feature>
<evidence type="ECO:0000259" key="5">
    <source>
        <dbReference type="PROSITE" id="PS50850"/>
    </source>
</evidence>
<proteinExistence type="predicted"/>
<evidence type="ECO:0000256" key="3">
    <source>
        <dbReference type="ARBA" id="ARBA00023136"/>
    </source>
</evidence>
<feature type="transmembrane region" description="Helical" evidence="4">
    <location>
        <begin position="90"/>
        <end position="108"/>
    </location>
</feature>
<feature type="transmembrane region" description="Helical" evidence="4">
    <location>
        <begin position="227"/>
        <end position="247"/>
    </location>
</feature>
<feature type="transmembrane region" description="Helical" evidence="4">
    <location>
        <begin position="289"/>
        <end position="308"/>
    </location>
</feature>
<feature type="transmembrane region" description="Helical" evidence="4">
    <location>
        <begin position="314"/>
        <end position="336"/>
    </location>
</feature>
<name>A0AAX3I270_9PSED</name>
<dbReference type="InterPro" id="IPR052714">
    <property type="entry name" value="MFS_Exporter"/>
</dbReference>
<sequence>MVNSWHKSNDQVLLMHATSPVGAKTFALFCLASFLLSLSYGSTFLLSLLIHSRGGNEHDAGSVIATAMLSTFVAVLLSGHLADALGAARAIASAGVLLVLACLGFALAPGFGQGLMLFGLSLGLGWGVFYTLGPIIVTLLVEPCQRARYFALLSGSMLSGIGSGPLLGRAAIALDLPLTTAFYIAGLASLAGVVMFWRMGALLKGHANVPASRISWFASRRVLSSKAAFAILMVGLGGCVFGGLSSFQTSYAAAHGLDYSLFFAGFLTAAITSRLLIAGFVVKRDAYQAACVLSGIMLGAIALFAFGVSGNLSYLLAAAILGVGYGLTYSVINGLVANEAPSGTTPQALLLFSMAYFVGVFGFPWLAGKIIVDYGLWAMMLSVLFIAALNWAIATVRLIARSVWAHKTDTGLLIPFVDIKARSPNEGGPIEGKDINHMETPS</sequence>
<dbReference type="EMBL" id="LR590482">
    <property type="protein sequence ID" value="VTQ93000.1"/>
    <property type="molecule type" value="Genomic_DNA"/>
</dbReference>
<evidence type="ECO:0000256" key="2">
    <source>
        <dbReference type="ARBA" id="ARBA00022989"/>
    </source>
</evidence>
<dbReference type="Proteomes" id="UP000306562">
    <property type="component" value="Chromosome"/>
</dbReference>
<feature type="domain" description="Major facilitator superfamily (MFS) profile" evidence="5">
    <location>
        <begin position="25"/>
        <end position="403"/>
    </location>
</feature>
<dbReference type="AlphaFoldDB" id="A0AAX3I270"/>
<organism evidence="6 7">
    <name type="scientific">Pseudomonas synxantha</name>
    <dbReference type="NCBI Taxonomy" id="47883"/>
    <lineage>
        <taxon>Bacteria</taxon>
        <taxon>Pseudomonadati</taxon>
        <taxon>Pseudomonadota</taxon>
        <taxon>Gammaproteobacteria</taxon>
        <taxon>Pseudomonadales</taxon>
        <taxon>Pseudomonadaceae</taxon>
        <taxon>Pseudomonas</taxon>
    </lineage>
</organism>
<gene>
    <name evidence="6" type="ORF">NCTC10696_01193</name>
</gene>
<keyword evidence="2 4" id="KW-1133">Transmembrane helix</keyword>
<dbReference type="InterPro" id="IPR036259">
    <property type="entry name" value="MFS_trans_sf"/>
</dbReference>
<dbReference type="Gene3D" id="1.20.1250.20">
    <property type="entry name" value="MFS general substrate transporter like domains"/>
    <property type="match status" value="1"/>
</dbReference>
<dbReference type="PROSITE" id="PS50850">
    <property type="entry name" value="MFS"/>
    <property type="match status" value="1"/>
</dbReference>
<evidence type="ECO:0000256" key="4">
    <source>
        <dbReference type="SAM" id="Phobius"/>
    </source>
</evidence>
<feature type="transmembrane region" description="Helical" evidence="4">
    <location>
        <begin position="259"/>
        <end position="282"/>
    </location>
</feature>
<feature type="transmembrane region" description="Helical" evidence="4">
    <location>
        <begin position="114"/>
        <end position="137"/>
    </location>
</feature>
<evidence type="ECO:0000313" key="7">
    <source>
        <dbReference type="Proteomes" id="UP000306562"/>
    </source>
</evidence>
<accession>A0AAX3I270</accession>
<dbReference type="InterPro" id="IPR020846">
    <property type="entry name" value="MFS_dom"/>
</dbReference>
<dbReference type="PANTHER" id="PTHR23531:SF1">
    <property type="entry name" value="QUINOLENE RESISTANCE PROTEIN NORA"/>
    <property type="match status" value="1"/>
</dbReference>
<dbReference type="InterPro" id="IPR011701">
    <property type="entry name" value="MFS"/>
</dbReference>
<evidence type="ECO:0000313" key="6">
    <source>
        <dbReference type="EMBL" id="VTQ93000.1"/>
    </source>
</evidence>
<keyword evidence="1 4" id="KW-0812">Transmembrane</keyword>
<reference evidence="6 7" key="1">
    <citation type="submission" date="2019-05" db="EMBL/GenBank/DDBJ databases">
        <authorList>
            <consortium name="Pathogen Informatics"/>
        </authorList>
    </citation>
    <scope>NUCLEOTIDE SEQUENCE [LARGE SCALE GENOMIC DNA]</scope>
    <source>
        <strain evidence="6 7">NCTC10696</strain>
    </source>
</reference>
<dbReference type="SUPFAM" id="SSF103473">
    <property type="entry name" value="MFS general substrate transporter"/>
    <property type="match status" value="1"/>
</dbReference>
<protein>
    <submittedName>
        <fullName evidence="6">Major facilitator family transporter</fullName>
    </submittedName>
</protein>
<dbReference type="Pfam" id="PF07690">
    <property type="entry name" value="MFS_1"/>
    <property type="match status" value="1"/>
</dbReference>
<dbReference type="GO" id="GO:0022857">
    <property type="term" value="F:transmembrane transporter activity"/>
    <property type="evidence" value="ECO:0007669"/>
    <property type="project" value="InterPro"/>
</dbReference>
<feature type="transmembrane region" description="Helical" evidence="4">
    <location>
        <begin position="348"/>
        <end position="368"/>
    </location>
</feature>
<feature type="transmembrane region" description="Helical" evidence="4">
    <location>
        <begin position="149"/>
        <end position="168"/>
    </location>
</feature>
<feature type="transmembrane region" description="Helical" evidence="4">
    <location>
        <begin position="60"/>
        <end position="78"/>
    </location>
</feature>
<evidence type="ECO:0000256" key="1">
    <source>
        <dbReference type="ARBA" id="ARBA00022692"/>
    </source>
</evidence>